<keyword evidence="2" id="KW-1185">Reference proteome</keyword>
<organism evidence="1 2">
    <name type="scientific">Actinacidiphila oryziradicis</name>
    <dbReference type="NCBI Taxonomy" id="2571141"/>
    <lineage>
        <taxon>Bacteria</taxon>
        <taxon>Bacillati</taxon>
        <taxon>Actinomycetota</taxon>
        <taxon>Actinomycetes</taxon>
        <taxon>Kitasatosporales</taxon>
        <taxon>Streptomycetaceae</taxon>
        <taxon>Actinacidiphila</taxon>
    </lineage>
</organism>
<dbReference type="EMBL" id="SUMC01000072">
    <property type="protein sequence ID" value="TKA01437.1"/>
    <property type="molecule type" value="Genomic_DNA"/>
</dbReference>
<name>A0A4U0S0H5_9ACTN</name>
<evidence type="ECO:0000313" key="1">
    <source>
        <dbReference type="EMBL" id="TKA01437.1"/>
    </source>
</evidence>
<gene>
    <name evidence="1" type="ORF">FCI23_40530</name>
</gene>
<reference evidence="1 2" key="1">
    <citation type="submission" date="2019-04" db="EMBL/GenBank/DDBJ databases">
        <title>Streptomyces oryziradicis sp. nov., a novel actinomycete isolated from rhizosphere soil of rice (Oryza sativa L.).</title>
        <authorList>
            <person name="Li C."/>
        </authorList>
    </citation>
    <scope>NUCLEOTIDE SEQUENCE [LARGE SCALE GENOMIC DNA]</scope>
    <source>
        <strain evidence="1 2">NEAU-C40</strain>
    </source>
</reference>
<accession>A0A4U0S0H5</accession>
<dbReference type="Proteomes" id="UP000305778">
    <property type="component" value="Unassembled WGS sequence"/>
</dbReference>
<evidence type="ECO:0000313" key="2">
    <source>
        <dbReference type="Proteomes" id="UP000305778"/>
    </source>
</evidence>
<dbReference type="AlphaFoldDB" id="A0A4U0S0H5"/>
<protein>
    <submittedName>
        <fullName evidence="1">Uncharacterized protein</fullName>
    </submittedName>
</protein>
<proteinExistence type="predicted"/>
<comment type="caution">
    <text evidence="1">The sequence shown here is derived from an EMBL/GenBank/DDBJ whole genome shotgun (WGS) entry which is preliminary data.</text>
</comment>
<sequence length="118" mass="12965">MAKKIQCRLMAWERTPPAMTPTDAPAEPTKVRTPIALDRSKAVAKRARRDEGPLAAGHLGLCQVHWQRVQQNAVLARRDADLLQGRRHLCREDMPGVLQKAGEIRGGAAAVSGVKERV</sequence>
<dbReference type="RefSeq" id="WP_136729143.1">
    <property type="nucleotide sequence ID" value="NZ_SUMC01000072.1"/>
</dbReference>